<dbReference type="PANTHER" id="PTHR10927:SF1">
    <property type="entry name" value="RIBOSOME MATURATION PROTEIN SBDS"/>
    <property type="match status" value="1"/>
</dbReference>
<comment type="subcellular location">
    <subcellularLocation>
        <location evidence="1">Cytoplasm</location>
    </subcellularLocation>
</comment>
<dbReference type="RefSeq" id="XP_024331066.1">
    <property type="nucleotide sequence ID" value="XM_024474749.1"/>
</dbReference>
<keyword evidence="8" id="KW-1185">Reference proteome</keyword>
<sequence>MFTPSNQKKLTNVSIVTLKKFNKIYSIPVYPNKLYEYYNNITPLNDILISDTIYKNVQTGIKCSKEDLALFNLPHSEIIKEIVLTGHEQKNVITRDYERDMVECQIVDIVRKKVMKNKKFYTFEDMKQIIRNIYKIRVGDIKPQVLDILNILCREGYEKVKMRIFVEGKDIYIDSGDFIKFREKCRNNNIEYIVKKNIECNEEEIV</sequence>
<dbReference type="GeneID" id="36319676"/>
<evidence type="ECO:0000256" key="1">
    <source>
        <dbReference type="ARBA" id="ARBA00004496"/>
    </source>
</evidence>
<protein>
    <submittedName>
        <fullName evidence="7">Exosome subunit</fullName>
    </submittedName>
</protein>
<comment type="subunit">
    <text evidence="5">Associates with the 60S ribosomal subunit.</text>
</comment>
<reference evidence="7 8" key="1">
    <citation type="journal article" date="2015" name="Environ. Microbiol.">
        <title>Genome analyses suggest the presence of polyploidy and recent human-driven expansions in eight global populations of the honeybee pathogen Nosema ceranae.</title>
        <authorList>
            <person name="Pelin A."/>
            <person name="Selman M."/>
            <person name="Aris-Brosou S."/>
            <person name="Farinelli L."/>
            <person name="Corradi N."/>
        </authorList>
    </citation>
    <scope>NUCLEOTIDE SEQUENCE [LARGE SCALE GENOMIC DNA]</scope>
    <source>
        <strain evidence="7 8">PA08 1199</strain>
    </source>
</reference>
<evidence type="ECO:0000256" key="4">
    <source>
        <dbReference type="ARBA" id="ARBA00022517"/>
    </source>
</evidence>
<evidence type="ECO:0000256" key="2">
    <source>
        <dbReference type="ARBA" id="ARBA00007433"/>
    </source>
</evidence>
<accession>A0A0F9ZCF7</accession>
<evidence type="ECO:0000256" key="3">
    <source>
        <dbReference type="ARBA" id="ARBA00022490"/>
    </source>
</evidence>
<gene>
    <name evidence="7" type="ORF">AAJ76_2400023966</name>
</gene>
<dbReference type="OrthoDB" id="10253092at2759"/>
<organism evidence="7 8">
    <name type="scientific">Vairimorpha ceranae</name>
    <dbReference type="NCBI Taxonomy" id="40302"/>
    <lineage>
        <taxon>Eukaryota</taxon>
        <taxon>Fungi</taxon>
        <taxon>Fungi incertae sedis</taxon>
        <taxon>Microsporidia</taxon>
        <taxon>Nosematidae</taxon>
        <taxon>Vairimorpha</taxon>
    </lineage>
</organism>
<dbReference type="Gene3D" id="3.30.1250.10">
    <property type="entry name" value="Ribosome maturation protein SBDS, N-terminal domain"/>
    <property type="match status" value="1"/>
</dbReference>
<dbReference type="VEuPathDB" id="MicrosporidiaDB:G9O61_00g022140"/>
<feature type="domain" description="Ribosome maturation protein SDO1/SBDS N-terminal" evidence="6">
    <location>
        <begin position="12"/>
        <end position="91"/>
    </location>
</feature>
<dbReference type="AlphaFoldDB" id="A0A0F9ZCF7"/>
<proteinExistence type="inferred from homology"/>
<dbReference type="Proteomes" id="UP000034350">
    <property type="component" value="Unassembled WGS sequence"/>
</dbReference>
<dbReference type="VEuPathDB" id="MicrosporidiaDB:AAJ76_2400023966"/>
<dbReference type="OMA" id="ATRVYEQ"/>
<dbReference type="InterPro" id="IPR036786">
    <property type="entry name" value="Ribosome_mat_SBDS_N_sf"/>
</dbReference>
<dbReference type="GO" id="GO:0042254">
    <property type="term" value="P:ribosome biogenesis"/>
    <property type="evidence" value="ECO:0007669"/>
    <property type="project" value="UniProtKB-KW"/>
</dbReference>
<dbReference type="EMBL" id="JPQZ01000024">
    <property type="protein sequence ID" value="KKO75324.1"/>
    <property type="molecule type" value="Genomic_DNA"/>
</dbReference>
<comment type="similarity">
    <text evidence="2">Belongs to the SDO1/SBDS family.</text>
</comment>
<dbReference type="InterPro" id="IPR039100">
    <property type="entry name" value="Sdo1/SBDS-like"/>
</dbReference>
<dbReference type="InterPro" id="IPR019783">
    <property type="entry name" value="SDO1/SBDS_N"/>
</dbReference>
<name>A0A0F9ZCF7_9MICR</name>
<dbReference type="GO" id="GO:0005737">
    <property type="term" value="C:cytoplasm"/>
    <property type="evidence" value="ECO:0007669"/>
    <property type="project" value="UniProtKB-SubCell"/>
</dbReference>
<evidence type="ECO:0000313" key="8">
    <source>
        <dbReference type="Proteomes" id="UP000034350"/>
    </source>
</evidence>
<evidence type="ECO:0000256" key="5">
    <source>
        <dbReference type="ARBA" id="ARBA00049708"/>
    </source>
</evidence>
<dbReference type="VEuPathDB" id="MicrosporidiaDB:NCER_102238"/>
<dbReference type="SUPFAM" id="SSF89895">
    <property type="entry name" value="FYSH domain"/>
    <property type="match status" value="1"/>
</dbReference>
<dbReference type="PANTHER" id="PTHR10927">
    <property type="entry name" value="RIBOSOME MATURATION PROTEIN SBDS"/>
    <property type="match status" value="1"/>
</dbReference>
<comment type="caution">
    <text evidence="7">The sequence shown here is derived from an EMBL/GenBank/DDBJ whole genome shotgun (WGS) entry which is preliminary data.</text>
</comment>
<dbReference type="Pfam" id="PF01172">
    <property type="entry name" value="SBDS_N"/>
    <property type="match status" value="1"/>
</dbReference>
<keyword evidence="3" id="KW-0963">Cytoplasm</keyword>
<evidence type="ECO:0000313" key="7">
    <source>
        <dbReference type="EMBL" id="KKO75324.1"/>
    </source>
</evidence>
<evidence type="ECO:0000259" key="6">
    <source>
        <dbReference type="Pfam" id="PF01172"/>
    </source>
</evidence>
<keyword evidence="4" id="KW-0690">Ribosome biogenesis</keyword>